<keyword evidence="4" id="KW-1185">Reference proteome</keyword>
<dbReference type="Pfam" id="PF04818">
    <property type="entry name" value="CID"/>
    <property type="match status" value="1"/>
</dbReference>
<feature type="domain" description="CID" evidence="2">
    <location>
        <begin position="12"/>
        <end position="140"/>
    </location>
</feature>
<dbReference type="Pfam" id="PF23228">
    <property type="entry name" value="zf_PCFS4"/>
    <property type="match status" value="1"/>
</dbReference>
<proteinExistence type="predicted"/>
<feature type="region of interest" description="Disordered" evidence="1">
    <location>
        <begin position="486"/>
        <end position="510"/>
    </location>
</feature>
<evidence type="ECO:0000313" key="3">
    <source>
        <dbReference type="EMBL" id="KAA8497300.1"/>
    </source>
</evidence>
<dbReference type="OrthoDB" id="343582at2759"/>
<dbReference type="InterPro" id="IPR008942">
    <property type="entry name" value="ENTH_VHS"/>
</dbReference>
<dbReference type="GO" id="GO:0005737">
    <property type="term" value="C:cytoplasm"/>
    <property type="evidence" value="ECO:0007669"/>
    <property type="project" value="TreeGrafter"/>
</dbReference>
<dbReference type="SMART" id="SM00582">
    <property type="entry name" value="RPR"/>
    <property type="match status" value="1"/>
</dbReference>
<dbReference type="InterPro" id="IPR045154">
    <property type="entry name" value="PCF11-like"/>
</dbReference>
<dbReference type="Gene3D" id="1.25.40.90">
    <property type="match status" value="1"/>
</dbReference>
<gene>
    <name evidence="3" type="ORF">FVE85_1029</name>
</gene>
<protein>
    <submittedName>
        <fullName evidence="3">Polyadenylation and cleavage factor-like 4</fullName>
    </submittedName>
</protein>
<dbReference type="PANTHER" id="PTHR15921">
    <property type="entry name" value="PRE-MRNA CLEAVAGE COMPLEX II"/>
    <property type="match status" value="1"/>
</dbReference>
<dbReference type="GO" id="GO:0005849">
    <property type="term" value="C:mRNA cleavage factor complex"/>
    <property type="evidence" value="ECO:0007669"/>
    <property type="project" value="TreeGrafter"/>
</dbReference>
<evidence type="ECO:0000259" key="2">
    <source>
        <dbReference type="PROSITE" id="PS51391"/>
    </source>
</evidence>
<evidence type="ECO:0000256" key="1">
    <source>
        <dbReference type="SAM" id="MobiDB-lite"/>
    </source>
</evidence>
<dbReference type="GO" id="GO:0003729">
    <property type="term" value="F:mRNA binding"/>
    <property type="evidence" value="ECO:0007669"/>
    <property type="project" value="InterPro"/>
</dbReference>
<organism evidence="3 4">
    <name type="scientific">Porphyridium purpureum</name>
    <name type="common">Red alga</name>
    <name type="synonym">Porphyridium cruentum</name>
    <dbReference type="NCBI Taxonomy" id="35688"/>
    <lineage>
        <taxon>Eukaryota</taxon>
        <taxon>Rhodophyta</taxon>
        <taxon>Bangiophyceae</taxon>
        <taxon>Porphyridiales</taxon>
        <taxon>Porphyridiaceae</taxon>
        <taxon>Porphyridium</taxon>
    </lineage>
</organism>
<feature type="region of interest" description="Disordered" evidence="1">
    <location>
        <begin position="271"/>
        <end position="290"/>
    </location>
</feature>
<dbReference type="InterPro" id="IPR006569">
    <property type="entry name" value="CID_dom"/>
</dbReference>
<dbReference type="SUPFAM" id="SSF48464">
    <property type="entry name" value="ENTH/VHS domain"/>
    <property type="match status" value="1"/>
</dbReference>
<comment type="caution">
    <text evidence="3">The sequence shown here is derived from an EMBL/GenBank/DDBJ whole genome shotgun (WGS) entry which is preliminary data.</text>
</comment>
<dbReference type="PANTHER" id="PTHR15921:SF3">
    <property type="entry name" value="PRE-MRNA CLEAVAGE COMPLEX 2 PROTEIN PCF11"/>
    <property type="match status" value="1"/>
</dbReference>
<dbReference type="PROSITE" id="PS51391">
    <property type="entry name" value="CID"/>
    <property type="match status" value="1"/>
</dbReference>
<name>A0A5J4Z1Z6_PORPP</name>
<sequence>MAPPDLSQVPAWDHGLVLEYDAFLNTLTFNSKDIINALTRVAHENKKDAPAICYAIESSILRHHGDRKLPLVYLLDSVVKNVRSPYLDLFAPRIGIILCEAYKASSVEIRVKLRRLLGTWVPYFGAQSVQALQAQLDQIDNMVVSSGAGAVQHMGSSQVAILLEQDVRRKLEELNRYTQHGMPIPDEKRTSCQASIEALINLENNPAKKQALAALLAQVLSGQPQPAVASNAPLPMVAPGYFALPQQMQIGHHHPAAAVMAAPVPLQHQPQQQQQAMHAGMDGTEPTSHKGKKASAAAVSKPPKQSACTSFGALKSTSPDGAVYALYDKLSHVSKPDGARFASKEMLRAHLDWLFQYNKMKKERKNSAAASRPWFARVDDWQLNLKEVSMSDADVAAIFNQQARGTGDAGSQQQSVASQQLTAVGEARNELEQLEVGDGDEACVVCGEKFDTEWNDEREAWMLQDAVRLSDSAELSICHPKCLTSSGATGSKHQLEAAADATLPSKRRRS</sequence>
<dbReference type="OMA" id="ARSDFAN"/>
<dbReference type="GO" id="GO:0000993">
    <property type="term" value="F:RNA polymerase II complex binding"/>
    <property type="evidence" value="ECO:0007669"/>
    <property type="project" value="InterPro"/>
</dbReference>
<dbReference type="EMBL" id="VRMN01000002">
    <property type="protein sequence ID" value="KAA8497300.1"/>
    <property type="molecule type" value="Genomic_DNA"/>
</dbReference>
<dbReference type="InterPro" id="IPR057242">
    <property type="entry name" value="PCFS4-like"/>
</dbReference>
<dbReference type="InterPro" id="IPR047415">
    <property type="entry name" value="Pcf11_CID"/>
</dbReference>
<dbReference type="GO" id="GO:0006369">
    <property type="term" value="P:termination of RNA polymerase II transcription"/>
    <property type="evidence" value="ECO:0007669"/>
    <property type="project" value="InterPro"/>
</dbReference>
<evidence type="ECO:0000313" key="4">
    <source>
        <dbReference type="Proteomes" id="UP000324585"/>
    </source>
</evidence>
<dbReference type="CDD" id="cd16982">
    <property type="entry name" value="CID_Pcf11"/>
    <property type="match status" value="1"/>
</dbReference>
<dbReference type="Proteomes" id="UP000324585">
    <property type="component" value="Unassembled WGS sequence"/>
</dbReference>
<dbReference type="AlphaFoldDB" id="A0A5J4Z1Z6"/>
<accession>A0A5J4Z1Z6</accession>
<dbReference type="GO" id="GO:0031124">
    <property type="term" value="P:mRNA 3'-end processing"/>
    <property type="evidence" value="ECO:0007669"/>
    <property type="project" value="InterPro"/>
</dbReference>
<reference evidence="4" key="1">
    <citation type="journal article" date="2019" name="Nat. Commun.">
        <title>Expansion of phycobilisome linker gene families in mesophilic red algae.</title>
        <authorList>
            <person name="Lee J."/>
            <person name="Kim D."/>
            <person name="Bhattacharya D."/>
            <person name="Yoon H.S."/>
        </authorList>
    </citation>
    <scope>NUCLEOTIDE SEQUENCE [LARGE SCALE GENOMIC DNA]</scope>
    <source>
        <strain evidence="4">CCMP 1328</strain>
    </source>
</reference>